<comment type="caution">
    <text evidence="3">The sequence shown here is derived from an EMBL/GenBank/DDBJ whole genome shotgun (WGS) entry which is preliminary data.</text>
</comment>
<feature type="region of interest" description="Disordered" evidence="1">
    <location>
        <begin position="164"/>
        <end position="194"/>
    </location>
</feature>
<feature type="chain" id="PRO_5016785071" description="Secreted protein" evidence="2">
    <location>
        <begin position="25"/>
        <end position="194"/>
    </location>
</feature>
<gene>
    <name evidence="3" type="ORF">TH6_09275</name>
</gene>
<name>A0A367VDF9_9PROT</name>
<evidence type="ECO:0000313" key="3">
    <source>
        <dbReference type="EMBL" id="RCK23203.1"/>
    </source>
</evidence>
<dbReference type="RefSeq" id="WP_062957662.1">
    <property type="nucleotide sequence ID" value="NZ_JPWB01000003.1"/>
</dbReference>
<dbReference type="PROSITE" id="PS51257">
    <property type="entry name" value="PROKAR_LIPOPROTEIN"/>
    <property type="match status" value="1"/>
</dbReference>
<evidence type="ECO:0000313" key="4">
    <source>
        <dbReference type="Proteomes" id="UP000253061"/>
    </source>
</evidence>
<feature type="signal peptide" evidence="2">
    <location>
        <begin position="1"/>
        <end position="24"/>
    </location>
</feature>
<organism evidence="3 4">
    <name type="scientific">Thalassospira profundimaris</name>
    <dbReference type="NCBI Taxonomy" id="502049"/>
    <lineage>
        <taxon>Bacteria</taxon>
        <taxon>Pseudomonadati</taxon>
        <taxon>Pseudomonadota</taxon>
        <taxon>Alphaproteobacteria</taxon>
        <taxon>Rhodospirillales</taxon>
        <taxon>Thalassospiraceae</taxon>
        <taxon>Thalassospira</taxon>
    </lineage>
</organism>
<feature type="compositionally biased region" description="Polar residues" evidence="1">
    <location>
        <begin position="46"/>
        <end position="64"/>
    </location>
</feature>
<dbReference type="Proteomes" id="UP000253061">
    <property type="component" value="Unassembled WGS sequence"/>
</dbReference>
<accession>A0A367VDF9</accession>
<evidence type="ECO:0008006" key="5">
    <source>
        <dbReference type="Google" id="ProtNLM"/>
    </source>
</evidence>
<proteinExistence type="predicted"/>
<protein>
    <recommendedName>
        <fullName evidence="5">Secreted protein</fullName>
    </recommendedName>
</protein>
<dbReference type="AlphaFoldDB" id="A0A367VDF9"/>
<sequence length="194" mass="20351">MSMRKTAKCLPAIALGLALSGCMAPVEEPVTHANSSDTIVTPWGAPSQNASPAPSGSMRSTAPENDNLVMMEDPGRKVQDGIRQQQIDEARIALGILDRMAQRCQSGDAAACTTLQTNWSTLSQQLHKTLSMMSGDAMQMPANIPTDDPALPAMDDGTTMTPAPAALPKMDDPAGGEMPTMEKTIPMTEPGADG</sequence>
<reference evidence="3 4" key="1">
    <citation type="submission" date="2014-07" db="EMBL/GenBank/DDBJ databases">
        <title>Draft genome sequence of Thalassospira profundimaris R8-17.</title>
        <authorList>
            <person name="Lai Q."/>
            <person name="Shao Z."/>
        </authorList>
    </citation>
    <scope>NUCLEOTIDE SEQUENCE [LARGE SCALE GENOMIC DNA]</scope>
    <source>
        <strain evidence="3 4">R8-17</strain>
    </source>
</reference>
<evidence type="ECO:0000256" key="1">
    <source>
        <dbReference type="SAM" id="MobiDB-lite"/>
    </source>
</evidence>
<feature type="region of interest" description="Disordered" evidence="1">
    <location>
        <begin position="33"/>
        <end position="64"/>
    </location>
</feature>
<dbReference type="EMBL" id="JPWB01000003">
    <property type="protein sequence ID" value="RCK23203.1"/>
    <property type="molecule type" value="Genomic_DNA"/>
</dbReference>
<keyword evidence="2" id="KW-0732">Signal</keyword>
<evidence type="ECO:0000256" key="2">
    <source>
        <dbReference type="SAM" id="SignalP"/>
    </source>
</evidence>